<evidence type="ECO:0000313" key="3">
    <source>
        <dbReference type="Proteomes" id="UP000703269"/>
    </source>
</evidence>
<dbReference type="Pfam" id="PF12697">
    <property type="entry name" value="Abhydrolase_6"/>
    <property type="match status" value="1"/>
</dbReference>
<comment type="caution">
    <text evidence="2">The sequence shown here is derived from an EMBL/GenBank/DDBJ whole genome shotgun (WGS) entry which is preliminary data.</text>
</comment>
<dbReference type="PANTHER" id="PTHR43194">
    <property type="entry name" value="HYDROLASE ALPHA/BETA FOLD FAMILY"/>
    <property type="match status" value="1"/>
</dbReference>
<dbReference type="GO" id="GO:0016787">
    <property type="term" value="F:hydrolase activity"/>
    <property type="evidence" value="ECO:0007669"/>
    <property type="project" value="UniProtKB-KW"/>
</dbReference>
<dbReference type="InterPro" id="IPR029058">
    <property type="entry name" value="AB_hydrolase_fold"/>
</dbReference>
<name>A0A9P3G626_9APHY</name>
<organism evidence="2 3">
    <name type="scientific">Phanerochaete sordida</name>
    <dbReference type="NCBI Taxonomy" id="48140"/>
    <lineage>
        <taxon>Eukaryota</taxon>
        <taxon>Fungi</taxon>
        <taxon>Dikarya</taxon>
        <taxon>Basidiomycota</taxon>
        <taxon>Agaricomycotina</taxon>
        <taxon>Agaricomycetes</taxon>
        <taxon>Polyporales</taxon>
        <taxon>Phanerochaetaceae</taxon>
        <taxon>Phanerochaete</taxon>
    </lineage>
</organism>
<keyword evidence="3" id="KW-1185">Reference proteome</keyword>
<dbReference type="EMBL" id="BPQB01000011">
    <property type="protein sequence ID" value="GJE88943.1"/>
    <property type="molecule type" value="Genomic_DNA"/>
</dbReference>
<protein>
    <submittedName>
        <fullName evidence="2">Alpha/beta hydrolase</fullName>
    </submittedName>
</protein>
<dbReference type="OrthoDB" id="94039at2759"/>
<dbReference type="Gene3D" id="3.40.50.1820">
    <property type="entry name" value="alpha/beta hydrolase"/>
    <property type="match status" value="1"/>
</dbReference>
<evidence type="ECO:0000259" key="1">
    <source>
        <dbReference type="Pfam" id="PF12697"/>
    </source>
</evidence>
<dbReference type="Proteomes" id="UP000703269">
    <property type="component" value="Unassembled WGS sequence"/>
</dbReference>
<feature type="domain" description="AB hydrolase-1" evidence="1">
    <location>
        <begin position="38"/>
        <end position="325"/>
    </location>
</feature>
<proteinExistence type="predicted"/>
<dbReference type="SUPFAM" id="SSF53474">
    <property type="entry name" value="alpha/beta-Hydrolases"/>
    <property type="match status" value="1"/>
</dbReference>
<dbReference type="PANTHER" id="PTHR43194:SF2">
    <property type="entry name" value="PEROXISOMAL MEMBRANE PROTEIN LPX1"/>
    <property type="match status" value="1"/>
</dbReference>
<dbReference type="AlphaFoldDB" id="A0A9P3G626"/>
<dbReference type="InterPro" id="IPR000073">
    <property type="entry name" value="AB_hydrolase_1"/>
</dbReference>
<keyword evidence="2" id="KW-0378">Hydrolase</keyword>
<evidence type="ECO:0000313" key="2">
    <source>
        <dbReference type="EMBL" id="GJE88943.1"/>
    </source>
</evidence>
<sequence>MICDSFVFDPRPDYQFRLAVKRYRHRVCHNTDDDALTLIFAHCVGGHKEQWELTLDYLFDAASRHPSFKIREAWSIDAPEHGDSAILNDHLLTSAMDWRPESSWCWENSARCTHMFLSGLGHGVDVDFRTRRLVVVGHSLGGITSVLSTVYYPRVDFAAMLLIEPMIIRKPKPGESNLEFSESIAKRKDVWDSPEAAFRYFSSSLQWKSWDPRALKIYAEHALRTLPTETYPDRNTGVTLKCPRRLEAALYRERLCSLRAFEYLQVLCQRIPVHIILGEHADFIPRSFLQDIPTLGTRGHHASLRFVPGAGHLLVQTHPEATAEAIAAALEHDGARSNVAEKGKLAKL</sequence>
<gene>
    <name evidence="2" type="ORF">PsYK624_050310</name>
</gene>
<reference evidence="2 3" key="1">
    <citation type="submission" date="2021-08" db="EMBL/GenBank/DDBJ databases">
        <title>Draft Genome Sequence of Phanerochaete sordida strain YK-624.</title>
        <authorList>
            <person name="Mori T."/>
            <person name="Dohra H."/>
            <person name="Suzuki T."/>
            <person name="Kawagishi H."/>
            <person name="Hirai H."/>
        </authorList>
    </citation>
    <scope>NUCLEOTIDE SEQUENCE [LARGE SCALE GENOMIC DNA]</scope>
    <source>
        <strain evidence="2 3">YK-624</strain>
    </source>
</reference>
<accession>A0A9P3G626</accession>
<dbReference type="InterPro" id="IPR050228">
    <property type="entry name" value="Carboxylesterase_BioH"/>
</dbReference>